<keyword evidence="1" id="KW-0560">Oxidoreductase</keyword>
<dbReference type="GO" id="GO:0016491">
    <property type="term" value="F:oxidoreductase activity"/>
    <property type="evidence" value="ECO:0007669"/>
    <property type="project" value="UniProtKB-KW"/>
</dbReference>
<organism evidence="4 5">
    <name type="scientific">Gluconobacter potus</name>
    <dbReference type="NCBI Taxonomy" id="2724927"/>
    <lineage>
        <taxon>Bacteria</taxon>
        <taxon>Pseudomonadati</taxon>
        <taxon>Pseudomonadota</taxon>
        <taxon>Alphaproteobacteria</taxon>
        <taxon>Acetobacterales</taxon>
        <taxon>Acetobacteraceae</taxon>
        <taxon>Gluconobacter</taxon>
    </lineage>
</organism>
<dbReference type="InterPro" id="IPR023753">
    <property type="entry name" value="FAD/NAD-binding_dom"/>
</dbReference>
<evidence type="ECO:0000256" key="1">
    <source>
        <dbReference type="ARBA" id="ARBA00023002"/>
    </source>
</evidence>
<name>A0A149QWL2_9PROT</name>
<evidence type="ECO:0000259" key="3">
    <source>
        <dbReference type="Pfam" id="PF17806"/>
    </source>
</evidence>
<dbReference type="InterPro" id="IPR051691">
    <property type="entry name" value="Metab_Enz_Cyan_OpOx_G3PDH"/>
</dbReference>
<dbReference type="Gene3D" id="3.50.50.60">
    <property type="entry name" value="FAD/NAD(P)-binding domain"/>
    <property type="match status" value="2"/>
</dbReference>
<dbReference type="PRINTS" id="PR00368">
    <property type="entry name" value="FADPNR"/>
</dbReference>
<dbReference type="Pfam" id="PF17806">
    <property type="entry name" value="SO_alpha_A3"/>
    <property type="match status" value="1"/>
</dbReference>
<dbReference type="RefSeq" id="WP_062494997.1">
    <property type="nucleotide sequence ID" value="NZ_LHZB01000107.1"/>
</dbReference>
<feature type="domain" description="FAD/NAD(P)-binding" evidence="2">
    <location>
        <begin position="5"/>
        <end position="319"/>
    </location>
</feature>
<dbReference type="Pfam" id="PF07992">
    <property type="entry name" value="Pyr_redox_2"/>
    <property type="match status" value="1"/>
</dbReference>
<sequence length="464" mass="49219">MLKPDLLIVGAGPAGMSAAIVAARAGLKVVVVDEQPTPGGQIWRGVEANAGTSRGRALGAQYCSGLATVRAFRECGAVYWPSTRVWQIEPTLGTYVTGPGGTRVIAPRLVLIATGAQERPAPFRGWTLPGVMTVGAAQILLKNPGSVPSEPVWIVGCGPLALLYAHQLIRMGGAVAGFLDTRPSTPLRESLRLAGRAVLRSSGELAKGASWYAGLRHRAGRYVPGVVDLQALGTDRLEGVRYRTAFGRVEEIRTSLLLVHEGVLPELHTARSLGCEIQWDAGQAAYRPVLNEWGECSHPDILIAGDAAGIGGAEAAVHRGRLSALRILQRLGKVAAEPGMTEESCRAALARALALRPFLDRVFRPRGEIFAPDDDTIVCRCEELRVRDLRTVLAGSVGPNQLKAFTRAGMGPCQGRQCGLTVAALIAAAEGRQMGEVQPFRVRPPLKPVRLCDLAGLADEGLSS</sequence>
<dbReference type="Gene3D" id="1.10.10.1100">
    <property type="entry name" value="BFD-like [2Fe-2S]-binding domain"/>
    <property type="match status" value="1"/>
</dbReference>
<dbReference type="PIRSF" id="PIRSF037495">
    <property type="entry name" value="Opine_OX_OoxA/HcnB"/>
    <property type="match status" value="1"/>
</dbReference>
<evidence type="ECO:0000259" key="2">
    <source>
        <dbReference type="Pfam" id="PF07992"/>
    </source>
</evidence>
<dbReference type="SUPFAM" id="SSF51905">
    <property type="entry name" value="FAD/NAD(P)-binding domain"/>
    <property type="match status" value="1"/>
</dbReference>
<evidence type="ECO:0000313" key="4">
    <source>
        <dbReference type="EMBL" id="KXV01718.1"/>
    </source>
</evidence>
<feature type="domain" description="SoxA A3" evidence="3">
    <location>
        <begin position="395"/>
        <end position="455"/>
    </location>
</feature>
<evidence type="ECO:0000313" key="5">
    <source>
        <dbReference type="Proteomes" id="UP000075573"/>
    </source>
</evidence>
<dbReference type="InterPro" id="IPR041117">
    <property type="entry name" value="SoxA_A3"/>
</dbReference>
<comment type="caution">
    <text evidence="4">The sequence shown here is derived from an EMBL/GenBank/DDBJ whole genome shotgun (WGS) entry which is preliminary data.</text>
</comment>
<dbReference type="PRINTS" id="PR00469">
    <property type="entry name" value="PNDRDTASEII"/>
</dbReference>
<dbReference type="InterPro" id="IPR041854">
    <property type="entry name" value="BFD-like_2Fe2S-bd_dom_sf"/>
</dbReference>
<dbReference type="EMBL" id="LHZB01000107">
    <property type="protein sequence ID" value="KXV01718.1"/>
    <property type="molecule type" value="Genomic_DNA"/>
</dbReference>
<dbReference type="CDD" id="cd19946">
    <property type="entry name" value="GlpA-like_Fer2_BFD-like"/>
    <property type="match status" value="1"/>
</dbReference>
<gene>
    <name evidence="4" type="ORF">AD929_05365</name>
</gene>
<protein>
    <submittedName>
        <fullName evidence="4">Nopaline dehydrogenase</fullName>
    </submittedName>
</protein>
<reference evidence="4 5" key="1">
    <citation type="submission" date="2015-06" db="EMBL/GenBank/DDBJ databases">
        <title>Improved classification and identification of acetic acid bacteria using matrix-assisted laser desorption/ionization time-of-flight mass spectrometry; Gluconobacter nephelii and Gluconobacter uchimurae are later heterotypic synonyms of Gluconobacter japonicus and Gluconobacter oxydans, respectively.</title>
        <authorList>
            <person name="Li L."/>
            <person name="Cleenwerck I."/>
            <person name="De Vuyst L."/>
            <person name="Vandamme P."/>
        </authorList>
    </citation>
    <scope>NUCLEOTIDE SEQUENCE [LARGE SCALE GENOMIC DNA]</scope>
    <source>
        <strain evidence="4 5">LMG 1764</strain>
    </source>
</reference>
<dbReference type="InterPro" id="IPR036188">
    <property type="entry name" value="FAD/NAD-bd_sf"/>
</dbReference>
<proteinExistence type="predicted"/>
<dbReference type="InterPro" id="IPR017224">
    <property type="entry name" value="Opine_Oxase_asu/HCN_bsu"/>
</dbReference>
<dbReference type="PANTHER" id="PTHR42949:SF3">
    <property type="entry name" value="ANAEROBIC GLYCEROL-3-PHOSPHATE DEHYDROGENASE SUBUNIT B"/>
    <property type="match status" value="1"/>
</dbReference>
<dbReference type="AlphaFoldDB" id="A0A149QWL2"/>
<dbReference type="PATRIC" id="fig|442.7.peg.1775"/>
<dbReference type="Proteomes" id="UP000075573">
    <property type="component" value="Unassembled WGS sequence"/>
</dbReference>
<dbReference type="PANTHER" id="PTHR42949">
    <property type="entry name" value="ANAEROBIC GLYCEROL-3-PHOSPHATE DEHYDROGENASE SUBUNIT B"/>
    <property type="match status" value="1"/>
</dbReference>
<accession>A0A149QWL2</accession>